<sequence length="264" mass="28006">MSDTATPTIFPRFAGKSVLVTGAGTGFGAEIAVRAAKEGARVGVHYNSSRAGAERTVERIEESGGEAALFQANIDTWDVIKKLATEVFDHFGGLDVLINNVGDVATEQMSWKELTQEALDRVIDVDLKGTLLCVHEFGSRMLEQGHGAIVNIGSTVIVRGSARAPQYAAAKYGIVGVTKSYAAAFAPNVRVNTFAPGFMETGATLEREDWKNGRREKLLSMTPLAQIPAPEVVAGTALFLATEDASHITGVYLLADGGYNMVGA</sequence>
<dbReference type="PRINTS" id="PR00081">
    <property type="entry name" value="GDHRDH"/>
</dbReference>
<dbReference type="Pfam" id="PF13561">
    <property type="entry name" value="adh_short_C2"/>
    <property type="match status" value="1"/>
</dbReference>
<accession>A0ABP9RTA7</accession>
<evidence type="ECO:0000313" key="3">
    <source>
        <dbReference type="EMBL" id="GAA5185362.1"/>
    </source>
</evidence>
<name>A0ABP9RTA7_9ACTN</name>
<dbReference type="InterPro" id="IPR002347">
    <property type="entry name" value="SDR_fam"/>
</dbReference>
<reference evidence="4" key="1">
    <citation type="journal article" date="2019" name="Int. J. Syst. Evol. Microbiol.">
        <title>The Global Catalogue of Microorganisms (GCM) 10K type strain sequencing project: providing services to taxonomists for standard genome sequencing and annotation.</title>
        <authorList>
            <consortium name="The Broad Institute Genomics Platform"/>
            <consortium name="The Broad Institute Genome Sequencing Center for Infectious Disease"/>
            <person name="Wu L."/>
            <person name="Ma J."/>
        </authorList>
    </citation>
    <scope>NUCLEOTIDE SEQUENCE [LARGE SCALE GENOMIC DNA]</scope>
    <source>
        <strain evidence="4">JCM 18304</strain>
    </source>
</reference>
<proteinExistence type="inferred from homology"/>
<dbReference type="PANTHER" id="PTHR43639:SF1">
    <property type="entry name" value="SHORT-CHAIN DEHYDROGENASE_REDUCTASE FAMILY PROTEIN"/>
    <property type="match status" value="1"/>
</dbReference>
<dbReference type="PANTHER" id="PTHR43639">
    <property type="entry name" value="OXIDOREDUCTASE, SHORT-CHAIN DEHYDROGENASE/REDUCTASE FAMILY (AFU_ORTHOLOGUE AFUA_5G02870)"/>
    <property type="match status" value="1"/>
</dbReference>
<dbReference type="EMBL" id="BAABJQ010000007">
    <property type="protein sequence ID" value="GAA5185362.1"/>
    <property type="molecule type" value="Genomic_DNA"/>
</dbReference>
<evidence type="ECO:0000313" key="4">
    <source>
        <dbReference type="Proteomes" id="UP001501570"/>
    </source>
</evidence>
<dbReference type="Gene3D" id="3.40.50.720">
    <property type="entry name" value="NAD(P)-binding Rossmann-like Domain"/>
    <property type="match status" value="1"/>
</dbReference>
<protein>
    <submittedName>
        <fullName evidence="3">3-oxoacyl-[acyl-carrier-protein] reductase</fullName>
    </submittedName>
</protein>
<dbReference type="PRINTS" id="PR00080">
    <property type="entry name" value="SDRFAMILY"/>
</dbReference>
<dbReference type="InterPro" id="IPR020904">
    <property type="entry name" value="Sc_DH/Rdtase_CS"/>
</dbReference>
<evidence type="ECO:0000256" key="2">
    <source>
        <dbReference type="ARBA" id="ARBA00023002"/>
    </source>
</evidence>
<keyword evidence="4" id="KW-1185">Reference proteome</keyword>
<comment type="caution">
    <text evidence="3">The sequence shown here is derived from an EMBL/GenBank/DDBJ whole genome shotgun (WGS) entry which is preliminary data.</text>
</comment>
<evidence type="ECO:0000256" key="1">
    <source>
        <dbReference type="ARBA" id="ARBA00006484"/>
    </source>
</evidence>
<keyword evidence="2" id="KW-0560">Oxidoreductase</keyword>
<dbReference type="InterPro" id="IPR036291">
    <property type="entry name" value="NAD(P)-bd_dom_sf"/>
</dbReference>
<organism evidence="3 4">
    <name type="scientific">Rugosimonospora acidiphila</name>
    <dbReference type="NCBI Taxonomy" id="556531"/>
    <lineage>
        <taxon>Bacteria</taxon>
        <taxon>Bacillati</taxon>
        <taxon>Actinomycetota</taxon>
        <taxon>Actinomycetes</taxon>
        <taxon>Micromonosporales</taxon>
        <taxon>Micromonosporaceae</taxon>
        <taxon>Rugosimonospora</taxon>
    </lineage>
</organism>
<dbReference type="PROSITE" id="PS00061">
    <property type="entry name" value="ADH_SHORT"/>
    <property type="match status" value="1"/>
</dbReference>
<dbReference type="RefSeq" id="WP_345629848.1">
    <property type="nucleotide sequence ID" value="NZ_BAABJQ010000007.1"/>
</dbReference>
<dbReference type="Proteomes" id="UP001501570">
    <property type="component" value="Unassembled WGS sequence"/>
</dbReference>
<gene>
    <name evidence="3" type="primary">fabG_3</name>
    <name evidence="3" type="ORF">GCM10023322_29150</name>
</gene>
<comment type="similarity">
    <text evidence="1">Belongs to the short-chain dehydrogenases/reductases (SDR) family.</text>
</comment>
<dbReference type="SUPFAM" id="SSF51735">
    <property type="entry name" value="NAD(P)-binding Rossmann-fold domains"/>
    <property type="match status" value="1"/>
</dbReference>